<feature type="transmembrane region" description="Helical" evidence="8">
    <location>
        <begin position="219"/>
        <end position="235"/>
    </location>
</feature>
<evidence type="ECO:0000313" key="9">
    <source>
        <dbReference type="EMBL" id="HIU00180.1"/>
    </source>
</evidence>
<keyword evidence="4 8" id="KW-0812">Transmembrane</keyword>
<evidence type="ECO:0000313" key="10">
    <source>
        <dbReference type="Proteomes" id="UP000824159"/>
    </source>
</evidence>
<dbReference type="GO" id="GO:0071555">
    <property type="term" value="P:cell wall organization"/>
    <property type="evidence" value="ECO:0007669"/>
    <property type="project" value="TreeGrafter"/>
</dbReference>
<reference evidence="9" key="2">
    <citation type="journal article" date="2021" name="PeerJ">
        <title>Extensive microbial diversity within the chicken gut microbiome revealed by metagenomics and culture.</title>
        <authorList>
            <person name="Gilroy R."/>
            <person name="Ravi A."/>
            <person name="Getino M."/>
            <person name="Pursley I."/>
            <person name="Horton D.L."/>
            <person name="Alikhan N.F."/>
            <person name="Baker D."/>
            <person name="Gharbi K."/>
            <person name="Hall N."/>
            <person name="Watson M."/>
            <person name="Adriaenssens E.M."/>
            <person name="Foster-Nyarko E."/>
            <person name="Jarju S."/>
            <person name="Secka A."/>
            <person name="Antonio M."/>
            <person name="Oren A."/>
            <person name="Chaudhuri R.R."/>
            <person name="La Ragione R."/>
            <person name="Hildebrand F."/>
            <person name="Pallen M.J."/>
        </authorList>
    </citation>
    <scope>NUCLEOTIDE SEQUENCE</scope>
    <source>
        <strain evidence="9">CHK176-22527</strain>
    </source>
</reference>
<evidence type="ECO:0000256" key="3">
    <source>
        <dbReference type="ARBA" id="ARBA00022679"/>
    </source>
</evidence>
<evidence type="ECO:0000256" key="5">
    <source>
        <dbReference type="ARBA" id="ARBA00022989"/>
    </source>
</evidence>
<dbReference type="EMBL" id="DVLX01000097">
    <property type="protein sequence ID" value="HIU00180.1"/>
    <property type="molecule type" value="Genomic_DNA"/>
</dbReference>
<dbReference type="Pfam" id="PF00953">
    <property type="entry name" value="Glycos_transf_4"/>
    <property type="match status" value="1"/>
</dbReference>
<feature type="transmembrane region" description="Helical" evidence="8">
    <location>
        <begin position="12"/>
        <end position="30"/>
    </location>
</feature>
<dbReference type="GO" id="GO:0044038">
    <property type="term" value="P:cell wall macromolecule biosynthetic process"/>
    <property type="evidence" value="ECO:0007669"/>
    <property type="project" value="TreeGrafter"/>
</dbReference>
<keyword evidence="7" id="KW-0460">Magnesium</keyword>
<feature type="transmembrane region" description="Helical" evidence="8">
    <location>
        <begin position="75"/>
        <end position="92"/>
    </location>
</feature>
<dbReference type="GO" id="GO:0046872">
    <property type="term" value="F:metal ion binding"/>
    <property type="evidence" value="ECO:0007669"/>
    <property type="project" value="UniProtKB-KW"/>
</dbReference>
<dbReference type="CDD" id="cd06853">
    <property type="entry name" value="GT_WecA_like"/>
    <property type="match status" value="1"/>
</dbReference>
<feature type="binding site" evidence="7">
    <location>
        <position position="216"/>
    </location>
    <ligand>
        <name>Mg(2+)</name>
        <dbReference type="ChEBI" id="CHEBI:18420"/>
    </ligand>
</feature>
<comment type="caution">
    <text evidence="9">The sequence shown here is derived from an EMBL/GenBank/DDBJ whole genome shotgun (WGS) entry which is preliminary data.</text>
</comment>
<protein>
    <submittedName>
        <fullName evidence="9">Undecaprenyl/decaprenyl-phosphate alpha-N-acetylglucosaminyl 1-phosphate transferase</fullName>
    </submittedName>
</protein>
<keyword evidence="6 8" id="KW-0472">Membrane</keyword>
<gene>
    <name evidence="9" type="ORF">IAD12_08010</name>
</gene>
<dbReference type="PROSITE" id="PS01348">
    <property type="entry name" value="MRAY_2"/>
    <property type="match status" value="1"/>
</dbReference>
<accession>A0A9D1HEK5</accession>
<feature type="transmembrane region" description="Helical" evidence="8">
    <location>
        <begin position="163"/>
        <end position="181"/>
    </location>
</feature>
<evidence type="ECO:0000256" key="8">
    <source>
        <dbReference type="SAM" id="Phobius"/>
    </source>
</evidence>
<name>A0A9D1HEK5_9FIRM</name>
<feature type="transmembrane region" description="Helical" evidence="8">
    <location>
        <begin position="133"/>
        <end position="151"/>
    </location>
</feature>
<keyword evidence="7" id="KW-0479">Metal-binding</keyword>
<sequence length="364" mass="39319">MTATSFELWAPFFTAMAVAATVTPLAIWAAPKIGAMDIPKDERRVHNKPMPRFGGIAIFAGIMVSLYLFSHDEENVNAAMLGCTLIYILGLIDDLKNLKPIVKLTGQVICASAVYIAGLRIEFITNYFGDGRIMLGDVVCFVMTVLWLVAITNAINLIDGLDGLAAGIAAISALCIGYVAYIHGQYASMIAMMTIAGAALGFLPYNFNPAKIFMGDSGSQLLGFAIAAFSITGVVKSATVVVLVIPALVLGLPVFDTAFAIVRRVIKGKPISMGDKEHLHHRIMKAGFGQRRAVMLMYCISGIMGIVAVLYSRDLMVECFGLLLIAAILIYVLLSDTGNRNVSIKADRIKKEDKKEITKREEGE</sequence>
<evidence type="ECO:0000256" key="1">
    <source>
        <dbReference type="ARBA" id="ARBA00004651"/>
    </source>
</evidence>
<organism evidence="9 10">
    <name type="scientific">Candidatus Allocopromorpha excrementavium</name>
    <dbReference type="NCBI Taxonomy" id="2840741"/>
    <lineage>
        <taxon>Bacteria</taxon>
        <taxon>Bacillati</taxon>
        <taxon>Bacillota</taxon>
        <taxon>Clostridia</taxon>
        <taxon>Eubacteriales</taxon>
        <taxon>Eubacteriaceae</taxon>
        <taxon>Eubacteriaceae incertae sedis</taxon>
        <taxon>Candidatus Allocopromorpha</taxon>
    </lineage>
</organism>
<dbReference type="AlphaFoldDB" id="A0A9D1HEK5"/>
<feature type="transmembrane region" description="Helical" evidence="8">
    <location>
        <begin position="50"/>
        <end position="69"/>
    </location>
</feature>
<evidence type="ECO:0000256" key="6">
    <source>
        <dbReference type="ARBA" id="ARBA00023136"/>
    </source>
</evidence>
<feature type="transmembrane region" description="Helical" evidence="8">
    <location>
        <begin position="315"/>
        <end position="334"/>
    </location>
</feature>
<comment type="cofactor">
    <cofactor evidence="7">
        <name>Mg(2+)</name>
        <dbReference type="ChEBI" id="CHEBI:18420"/>
    </cofactor>
</comment>
<dbReference type="PANTHER" id="PTHR22926:SF3">
    <property type="entry name" value="UNDECAPRENYL-PHOSPHATE ALPHA-N-ACETYLGLUCOSAMINYL 1-PHOSPHATE TRANSFERASE"/>
    <property type="match status" value="1"/>
</dbReference>
<reference evidence="9" key="1">
    <citation type="submission" date="2020-10" db="EMBL/GenBank/DDBJ databases">
        <authorList>
            <person name="Gilroy R."/>
        </authorList>
    </citation>
    <scope>NUCLEOTIDE SEQUENCE</scope>
    <source>
        <strain evidence="9">CHK176-22527</strain>
    </source>
</reference>
<keyword evidence="3 9" id="KW-0808">Transferase</keyword>
<comment type="subcellular location">
    <subcellularLocation>
        <location evidence="1">Cell membrane</location>
        <topology evidence="1">Multi-pass membrane protein</topology>
    </subcellularLocation>
</comment>
<feature type="binding site" evidence="7">
    <location>
        <position position="156"/>
    </location>
    <ligand>
        <name>Mg(2+)</name>
        <dbReference type="ChEBI" id="CHEBI:18420"/>
    </ligand>
</feature>
<feature type="transmembrane region" description="Helical" evidence="8">
    <location>
        <begin position="241"/>
        <end position="262"/>
    </location>
</feature>
<keyword evidence="2" id="KW-1003">Cell membrane</keyword>
<evidence type="ECO:0000256" key="2">
    <source>
        <dbReference type="ARBA" id="ARBA00022475"/>
    </source>
</evidence>
<dbReference type="GO" id="GO:0016780">
    <property type="term" value="F:phosphotransferase activity, for other substituted phosphate groups"/>
    <property type="evidence" value="ECO:0007669"/>
    <property type="project" value="InterPro"/>
</dbReference>
<dbReference type="GO" id="GO:0009103">
    <property type="term" value="P:lipopolysaccharide biosynthetic process"/>
    <property type="evidence" value="ECO:0007669"/>
    <property type="project" value="TreeGrafter"/>
</dbReference>
<dbReference type="PANTHER" id="PTHR22926">
    <property type="entry name" value="PHOSPHO-N-ACETYLMURAMOYL-PENTAPEPTIDE-TRANSFERASE"/>
    <property type="match status" value="1"/>
</dbReference>
<dbReference type="InterPro" id="IPR018480">
    <property type="entry name" value="PNAcMuramoyl-5peptid_Trfase_CS"/>
</dbReference>
<keyword evidence="5 8" id="KW-1133">Transmembrane helix</keyword>
<feature type="transmembrane region" description="Helical" evidence="8">
    <location>
        <begin position="292"/>
        <end position="309"/>
    </location>
</feature>
<dbReference type="Proteomes" id="UP000824159">
    <property type="component" value="Unassembled WGS sequence"/>
</dbReference>
<dbReference type="InterPro" id="IPR000715">
    <property type="entry name" value="Glycosyl_transferase_4"/>
</dbReference>
<evidence type="ECO:0000256" key="7">
    <source>
        <dbReference type="PIRSR" id="PIRSR600715-1"/>
    </source>
</evidence>
<evidence type="ECO:0000256" key="4">
    <source>
        <dbReference type="ARBA" id="ARBA00022692"/>
    </source>
</evidence>
<feature type="transmembrane region" description="Helical" evidence="8">
    <location>
        <begin position="187"/>
        <end position="207"/>
    </location>
</feature>
<proteinExistence type="predicted"/>
<dbReference type="GO" id="GO:0005886">
    <property type="term" value="C:plasma membrane"/>
    <property type="evidence" value="ECO:0007669"/>
    <property type="project" value="UniProtKB-SubCell"/>
</dbReference>